<gene>
    <name evidence="3" type="ORF">GCM10009802_47970</name>
</gene>
<evidence type="ECO:0000256" key="1">
    <source>
        <dbReference type="SAM" id="MobiDB-lite"/>
    </source>
</evidence>
<comment type="caution">
    <text evidence="3">The sequence shown here is derived from an EMBL/GenBank/DDBJ whole genome shotgun (WGS) entry which is preliminary data.</text>
</comment>
<feature type="region of interest" description="Disordered" evidence="1">
    <location>
        <begin position="37"/>
        <end position="69"/>
    </location>
</feature>
<name>A0ABN2Z8M4_9ACTN</name>
<dbReference type="InterPro" id="IPR009839">
    <property type="entry name" value="SseB_N"/>
</dbReference>
<sequence>MTEAPQGNDPSTTQRALEALAADAKDPAALHALAHSEVLVPVPDERPDPAEEGAQPEQADAGAGAGAAEESMLLPVMEQPNGDRLVPVFTSESRMGYALPSVAKYRKLPLVLLANAWPAEEVYLTIDTGSPGALTLSAAGVRTLLGRSGG</sequence>
<feature type="region of interest" description="Disordered" evidence="1">
    <location>
        <begin position="1"/>
        <end position="23"/>
    </location>
</feature>
<keyword evidence="4" id="KW-1185">Reference proteome</keyword>
<reference evidence="3 4" key="1">
    <citation type="journal article" date="2019" name="Int. J. Syst. Evol. Microbiol.">
        <title>The Global Catalogue of Microorganisms (GCM) 10K type strain sequencing project: providing services to taxonomists for standard genome sequencing and annotation.</title>
        <authorList>
            <consortium name="The Broad Institute Genomics Platform"/>
            <consortium name="The Broad Institute Genome Sequencing Center for Infectious Disease"/>
            <person name="Wu L."/>
            <person name="Ma J."/>
        </authorList>
    </citation>
    <scope>NUCLEOTIDE SEQUENCE [LARGE SCALE GENOMIC DNA]</scope>
    <source>
        <strain evidence="3 4">JCM 15481</strain>
    </source>
</reference>
<dbReference type="RefSeq" id="WP_344292073.1">
    <property type="nucleotide sequence ID" value="NZ_BAAAPF010000195.1"/>
</dbReference>
<accession>A0ABN2Z8M4</accession>
<dbReference type="EMBL" id="BAAAPF010000195">
    <property type="protein sequence ID" value="GAA2138462.1"/>
    <property type="molecule type" value="Genomic_DNA"/>
</dbReference>
<protein>
    <submittedName>
        <fullName evidence="3">SseB family protein</fullName>
    </submittedName>
</protein>
<evidence type="ECO:0000313" key="3">
    <source>
        <dbReference type="EMBL" id="GAA2138462.1"/>
    </source>
</evidence>
<feature type="domain" description="SseB protein N-terminal" evidence="2">
    <location>
        <begin position="15"/>
        <end position="142"/>
    </location>
</feature>
<evidence type="ECO:0000259" key="2">
    <source>
        <dbReference type="Pfam" id="PF07179"/>
    </source>
</evidence>
<dbReference type="Proteomes" id="UP001500443">
    <property type="component" value="Unassembled WGS sequence"/>
</dbReference>
<evidence type="ECO:0000313" key="4">
    <source>
        <dbReference type="Proteomes" id="UP001500443"/>
    </source>
</evidence>
<dbReference type="Pfam" id="PF07179">
    <property type="entry name" value="SseB"/>
    <property type="match status" value="1"/>
</dbReference>
<proteinExistence type="predicted"/>
<organism evidence="3 4">
    <name type="scientific">Streptomyces synnematoformans</name>
    <dbReference type="NCBI Taxonomy" id="415721"/>
    <lineage>
        <taxon>Bacteria</taxon>
        <taxon>Bacillati</taxon>
        <taxon>Actinomycetota</taxon>
        <taxon>Actinomycetes</taxon>
        <taxon>Kitasatosporales</taxon>
        <taxon>Streptomycetaceae</taxon>
        <taxon>Streptomyces</taxon>
    </lineage>
</organism>
<feature type="compositionally biased region" description="Low complexity" evidence="1">
    <location>
        <begin position="52"/>
        <end position="69"/>
    </location>
</feature>